<reference evidence="2" key="1">
    <citation type="submission" date="2021-06" db="EMBL/GenBank/DDBJ databases">
        <title>Comparative genomics, transcriptomics and evolutionary studies reveal genomic signatures of adaptation to plant cell wall in hemibiotrophic fungi.</title>
        <authorList>
            <consortium name="DOE Joint Genome Institute"/>
            <person name="Baroncelli R."/>
            <person name="Diaz J.F."/>
            <person name="Benocci T."/>
            <person name="Peng M."/>
            <person name="Battaglia E."/>
            <person name="Haridas S."/>
            <person name="Andreopoulos W."/>
            <person name="Labutti K."/>
            <person name="Pangilinan J."/>
            <person name="Floch G.L."/>
            <person name="Makela M.R."/>
            <person name="Henrissat B."/>
            <person name="Grigoriev I.V."/>
            <person name="Crouch J.A."/>
            <person name="De Vries R.P."/>
            <person name="Sukno S.A."/>
            <person name="Thon M.R."/>
        </authorList>
    </citation>
    <scope>NUCLEOTIDE SEQUENCE</scope>
    <source>
        <strain evidence="2">MAFF235873</strain>
    </source>
</reference>
<dbReference type="Proteomes" id="UP001232148">
    <property type="component" value="Unassembled WGS sequence"/>
</dbReference>
<accession>A0AAD9LYC5</accession>
<feature type="compositionally biased region" description="Acidic residues" evidence="1">
    <location>
        <begin position="154"/>
        <end position="180"/>
    </location>
</feature>
<feature type="compositionally biased region" description="Low complexity" evidence="1">
    <location>
        <begin position="108"/>
        <end position="122"/>
    </location>
</feature>
<name>A0AAD9LYC5_9PEZI</name>
<evidence type="ECO:0000313" key="3">
    <source>
        <dbReference type="Proteomes" id="UP001232148"/>
    </source>
</evidence>
<evidence type="ECO:0000313" key="2">
    <source>
        <dbReference type="EMBL" id="KAK2022800.1"/>
    </source>
</evidence>
<keyword evidence="3" id="KW-1185">Reference proteome</keyword>
<sequence length="365" mass="40016">MKGENKRAIDSEQLDGKVKEPGVGCYDKVFEGVICPDYHKLQLRAVQLFHNISNNTKMSLPDSFPSPTYSDKDAIHARAREDAMRKGLLGRTRAATTSLAAVVDASPAADVADPAPPSEDAAPSPPPAKRLRLRAPRPNPEPEPEVEHQPESASEYEEEDGEENDEEESDDAEEEQEEQEEAKKTVEREIPCLPCVDAALHGNDTGACFEAKIGGRCARCSKGRSLERCVPTPGVALAAVAELRELLEVPKVNRSSRWRTDICNIRVAVRYLLANADAIKKAALTGNLTGENKKEKKQNKDRQKRKSKEERQGEEKKDENASQGGVSQGSLDYEGKKASLLGAIVPLVGEAVIAPLGRYIDYYMK</sequence>
<dbReference type="AlphaFoldDB" id="A0AAD9LYC5"/>
<evidence type="ECO:0000256" key="1">
    <source>
        <dbReference type="SAM" id="MobiDB-lite"/>
    </source>
</evidence>
<proteinExistence type="predicted"/>
<organism evidence="2 3">
    <name type="scientific">Colletotrichum zoysiae</name>
    <dbReference type="NCBI Taxonomy" id="1216348"/>
    <lineage>
        <taxon>Eukaryota</taxon>
        <taxon>Fungi</taxon>
        <taxon>Dikarya</taxon>
        <taxon>Ascomycota</taxon>
        <taxon>Pezizomycotina</taxon>
        <taxon>Sordariomycetes</taxon>
        <taxon>Hypocreomycetidae</taxon>
        <taxon>Glomerellales</taxon>
        <taxon>Glomerellaceae</taxon>
        <taxon>Colletotrichum</taxon>
        <taxon>Colletotrichum graminicola species complex</taxon>
    </lineage>
</organism>
<comment type="caution">
    <text evidence="2">The sequence shown here is derived from an EMBL/GenBank/DDBJ whole genome shotgun (WGS) entry which is preliminary data.</text>
</comment>
<feature type="region of interest" description="Disordered" evidence="1">
    <location>
        <begin position="108"/>
        <end position="185"/>
    </location>
</feature>
<gene>
    <name evidence="2" type="ORF">LX32DRAFT_657435</name>
</gene>
<protein>
    <submittedName>
        <fullName evidence="2">Uncharacterized protein</fullName>
    </submittedName>
</protein>
<feature type="compositionally biased region" description="Polar residues" evidence="1">
    <location>
        <begin position="321"/>
        <end position="330"/>
    </location>
</feature>
<dbReference type="EMBL" id="MU843025">
    <property type="protein sequence ID" value="KAK2022800.1"/>
    <property type="molecule type" value="Genomic_DNA"/>
</dbReference>
<feature type="compositionally biased region" description="Basic and acidic residues" evidence="1">
    <location>
        <begin position="291"/>
        <end position="320"/>
    </location>
</feature>
<feature type="region of interest" description="Disordered" evidence="1">
    <location>
        <begin position="290"/>
        <end position="330"/>
    </location>
</feature>